<evidence type="ECO:0000313" key="3">
    <source>
        <dbReference type="Proteomes" id="UP001183643"/>
    </source>
</evidence>
<proteinExistence type="predicted"/>
<dbReference type="Proteomes" id="UP001183643">
    <property type="component" value="Unassembled WGS sequence"/>
</dbReference>
<keyword evidence="3" id="KW-1185">Reference proteome</keyword>
<sequence length="149" mass="16138">MRVLRRLGTLAASAAVAATLIVGLPQPAQAAPAAAEAWTCPAGPEPGVWDPALIRTPVPAVYVWNRKIELRYHGSTRCAWGRISNGVWGDQIWVDWAPSRGAAWRQLGVDSIPYGGTQDYTTAYNDAGFVMRACGKAHDRVEIACTGWY</sequence>
<reference evidence="2" key="1">
    <citation type="submission" date="2023-07" db="EMBL/GenBank/DDBJ databases">
        <title>Sequencing the genomes of 1000 actinobacteria strains.</title>
        <authorList>
            <person name="Klenk H.-P."/>
        </authorList>
    </citation>
    <scope>NUCLEOTIDE SEQUENCE</scope>
    <source>
        <strain evidence="2">DSM 44707</strain>
    </source>
</reference>
<protein>
    <submittedName>
        <fullName evidence="2">Uncharacterized protein</fullName>
    </submittedName>
</protein>
<keyword evidence="1" id="KW-0732">Signal</keyword>
<dbReference type="AlphaFoldDB" id="A0AAE4C9L8"/>
<feature type="chain" id="PRO_5042144351" evidence="1">
    <location>
        <begin position="31"/>
        <end position="149"/>
    </location>
</feature>
<gene>
    <name evidence="2" type="ORF">J2S41_002730</name>
</gene>
<organism evidence="2 3">
    <name type="scientific">Catenuloplanes atrovinosus</name>
    <dbReference type="NCBI Taxonomy" id="137266"/>
    <lineage>
        <taxon>Bacteria</taxon>
        <taxon>Bacillati</taxon>
        <taxon>Actinomycetota</taxon>
        <taxon>Actinomycetes</taxon>
        <taxon>Micromonosporales</taxon>
        <taxon>Micromonosporaceae</taxon>
        <taxon>Catenuloplanes</taxon>
    </lineage>
</organism>
<evidence type="ECO:0000256" key="1">
    <source>
        <dbReference type="SAM" id="SignalP"/>
    </source>
</evidence>
<dbReference type="EMBL" id="JAVDYB010000001">
    <property type="protein sequence ID" value="MDR7275952.1"/>
    <property type="molecule type" value="Genomic_DNA"/>
</dbReference>
<feature type="signal peptide" evidence="1">
    <location>
        <begin position="1"/>
        <end position="30"/>
    </location>
</feature>
<name>A0AAE4C9L8_9ACTN</name>
<comment type="caution">
    <text evidence="2">The sequence shown here is derived from an EMBL/GenBank/DDBJ whole genome shotgun (WGS) entry which is preliminary data.</text>
</comment>
<dbReference type="RefSeq" id="WP_310367575.1">
    <property type="nucleotide sequence ID" value="NZ_JAVDYB010000001.1"/>
</dbReference>
<evidence type="ECO:0000313" key="2">
    <source>
        <dbReference type="EMBL" id="MDR7275952.1"/>
    </source>
</evidence>
<accession>A0AAE4C9L8</accession>